<dbReference type="RefSeq" id="WP_136384357.1">
    <property type="nucleotide sequence ID" value="NZ_SSOD01000005.1"/>
</dbReference>
<accession>A0A4S4ARK2</accession>
<organism evidence="3 4">
    <name type="scientific">Pseudothauera rhizosphaerae</name>
    <dbReference type="NCBI Taxonomy" id="2565932"/>
    <lineage>
        <taxon>Bacteria</taxon>
        <taxon>Pseudomonadati</taxon>
        <taxon>Pseudomonadota</taxon>
        <taxon>Betaproteobacteria</taxon>
        <taxon>Rhodocyclales</taxon>
        <taxon>Zoogloeaceae</taxon>
        <taxon>Pseudothauera</taxon>
    </lineage>
</organism>
<gene>
    <name evidence="3" type="ORF">E6O51_07460</name>
</gene>
<keyword evidence="4" id="KW-1185">Reference proteome</keyword>
<reference evidence="3 4" key="1">
    <citation type="submission" date="2019-04" db="EMBL/GenBank/DDBJ databases">
        <title>Azoarcus rhizosphaerae sp. nov. isolated from rhizosphere of Ficus religiosa.</title>
        <authorList>
            <person name="Lin S.-Y."/>
            <person name="Hameed A."/>
            <person name="Hsu Y.-H."/>
            <person name="Young C.-C."/>
        </authorList>
    </citation>
    <scope>NUCLEOTIDE SEQUENCE [LARGE SCALE GENOMIC DNA]</scope>
    <source>
        <strain evidence="3 4">CC-YHH848</strain>
    </source>
</reference>
<evidence type="ECO:0000256" key="1">
    <source>
        <dbReference type="SAM" id="MobiDB-lite"/>
    </source>
</evidence>
<dbReference type="EMBL" id="SSOD01000005">
    <property type="protein sequence ID" value="THF61993.1"/>
    <property type="molecule type" value="Genomic_DNA"/>
</dbReference>
<evidence type="ECO:0008006" key="5">
    <source>
        <dbReference type="Google" id="ProtNLM"/>
    </source>
</evidence>
<feature type="chain" id="PRO_5020283388" description="Colicin import membrane protein" evidence="2">
    <location>
        <begin position="26"/>
        <end position="199"/>
    </location>
</feature>
<sequence length="199" mass="22169">MQASAPLRSAALLACLLAACPPALAETDAERAERLNTEAKAIRDAADARFAAEEPACYERFLVNRCIRQAKDARLEEVRRARVLEAEARRLDLAERKRRAEELGTAPGSAPIEPSAPSTDVTVQPDPAAEALRRDRADVATQREAEAAAERATKDAQRDERRAKAEAAAAERAEQAERDRERYEERIRKRQAELEQQKQ</sequence>
<protein>
    <recommendedName>
        <fullName evidence="5">Colicin import membrane protein</fullName>
    </recommendedName>
</protein>
<evidence type="ECO:0000313" key="3">
    <source>
        <dbReference type="EMBL" id="THF61993.1"/>
    </source>
</evidence>
<comment type="caution">
    <text evidence="3">The sequence shown here is derived from an EMBL/GenBank/DDBJ whole genome shotgun (WGS) entry which is preliminary data.</text>
</comment>
<name>A0A4S4ARK2_9RHOO</name>
<proteinExistence type="predicted"/>
<dbReference type="AlphaFoldDB" id="A0A4S4ARK2"/>
<evidence type="ECO:0000256" key="2">
    <source>
        <dbReference type="SAM" id="SignalP"/>
    </source>
</evidence>
<keyword evidence="2" id="KW-0732">Signal</keyword>
<feature type="compositionally biased region" description="Basic and acidic residues" evidence="1">
    <location>
        <begin position="131"/>
        <end position="185"/>
    </location>
</feature>
<feature type="region of interest" description="Disordered" evidence="1">
    <location>
        <begin position="100"/>
        <end position="185"/>
    </location>
</feature>
<dbReference type="Proteomes" id="UP000307956">
    <property type="component" value="Unassembled WGS sequence"/>
</dbReference>
<feature type="signal peptide" evidence="2">
    <location>
        <begin position="1"/>
        <end position="25"/>
    </location>
</feature>
<evidence type="ECO:0000313" key="4">
    <source>
        <dbReference type="Proteomes" id="UP000307956"/>
    </source>
</evidence>